<dbReference type="GO" id="GO:0003978">
    <property type="term" value="F:UDP-glucose 4-epimerase activity"/>
    <property type="evidence" value="ECO:0007669"/>
    <property type="project" value="UniProtKB-EC"/>
</dbReference>
<dbReference type="Pfam" id="PF01370">
    <property type="entry name" value="Epimerase"/>
    <property type="match status" value="1"/>
</dbReference>
<keyword evidence="2" id="KW-0413">Isomerase</keyword>
<gene>
    <name evidence="2" type="ORF">Pan181_18810</name>
</gene>
<dbReference type="PRINTS" id="PR01713">
    <property type="entry name" value="NUCEPIMERASE"/>
</dbReference>
<dbReference type="InterPro" id="IPR050177">
    <property type="entry name" value="Lipid_A_modif_metabolic_enz"/>
</dbReference>
<proteinExistence type="predicted"/>
<dbReference type="RefSeq" id="WP_145246514.1">
    <property type="nucleotide sequence ID" value="NZ_CP036278.1"/>
</dbReference>
<accession>A0A518ALV5</accession>
<dbReference type="PANTHER" id="PTHR43245">
    <property type="entry name" value="BIFUNCTIONAL POLYMYXIN RESISTANCE PROTEIN ARNA"/>
    <property type="match status" value="1"/>
</dbReference>
<evidence type="ECO:0000313" key="2">
    <source>
        <dbReference type="EMBL" id="QDU55688.1"/>
    </source>
</evidence>
<dbReference type="PANTHER" id="PTHR43245:SF13">
    <property type="entry name" value="UDP-D-APIOSE_UDP-D-XYLOSE SYNTHASE 2"/>
    <property type="match status" value="1"/>
</dbReference>
<evidence type="ECO:0000259" key="1">
    <source>
        <dbReference type="Pfam" id="PF01370"/>
    </source>
</evidence>
<dbReference type="Proteomes" id="UP000315750">
    <property type="component" value="Chromosome"/>
</dbReference>
<reference evidence="2 3" key="1">
    <citation type="submission" date="2019-02" db="EMBL/GenBank/DDBJ databases">
        <title>Deep-cultivation of Planctomycetes and their phenomic and genomic characterization uncovers novel biology.</title>
        <authorList>
            <person name="Wiegand S."/>
            <person name="Jogler M."/>
            <person name="Boedeker C."/>
            <person name="Pinto D."/>
            <person name="Vollmers J."/>
            <person name="Rivas-Marin E."/>
            <person name="Kohn T."/>
            <person name="Peeters S.H."/>
            <person name="Heuer A."/>
            <person name="Rast P."/>
            <person name="Oberbeckmann S."/>
            <person name="Bunk B."/>
            <person name="Jeske O."/>
            <person name="Meyerdierks A."/>
            <person name="Storesund J.E."/>
            <person name="Kallscheuer N."/>
            <person name="Luecker S."/>
            <person name="Lage O.M."/>
            <person name="Pohl T."/>
            <person name="Merkel B.J."/>
            <person name="Hornburger P."/>
            <person name="Mueller R.-W."/>
            <person name="Bruemmer F."/>
            <person name="Labrenz M."/>
            <person name="Spormann A.M."/>
            <person name="Op den Camp H."/>
            <person name="Overmann J."/>
            <person name="Amann R."/>
            <person name="Jetten M.S.M."/>
            <person name="Mascher T."/>
            <person name="Medema M.H."/>
            <person name="Devos D.P."/>
            <person name="Kaster A.-K."/>
            <person name="Ovreas L."/>
            <person name="Rohde M."/>
            <person name="Galperin M.Y."/>
            <person name="Jogler C."/>
        </authorList>
    </citation>
    <scope>NUCLEOTIDE SEQUENCE [LARGE SCALE GENOMIC DNA]</scope>
    <source>
        <strain evidence="2 3">Pan181</strain>
    </source>
</reference>
<dbReference type="KEGG" id="amuc:Pan181_18810"/>
<organism evidence="2 3">
    <name type="scientific">Aeoliella mucimassa</name>
    <dbReference type="NCBI Taxonomy" id="2527972"/>
    <lineage>
        <taxon>Bacteria</taxon>
        <taxon>Pseudomonadati</taxon>
        <taxon>Planctomycetota</taxon>
        <taxon>Planctomycetia</taxon>
        <taxon>Pirellulales</taxon>
        <taxon>Lacipirellulaceae</taxon>
        <taxon>Aeoliella</taxon>
    </lineage>
</organism>
<dbReference type="Gene3D" id="3.90.25.10">
    <property type="entry name" value="UDP-galactose 4-epimerase, domain 1"/>
    <property type="match status" value="1"/>
</dbReference>
<evidence type="ECO:0000313" key="3">
    <source>
        <dbReference type="Proteomes" id="UP000315750"/>
    </source>
</evidence>
<dbReference type="EC" id="5.1.3.2" evidence="2"/>
<dbReference type="InterPro" id="IPR036291">
    <property type="entry name" value="NAD(P)-bd_dom_sf"/>
</dbReference>
<sequence length="312" mass="33570">MTKYLVTGGAGFIGSHITSALVSQGNAVTVFDDFSTGKIQNLEHMEGKIEVARGSLLDKPLLRNAMQGADVVYHQAALASVPRSVANPSATHEACATGTLYVLEVAKELGIRRVIYAGSSSAYGNQPFASKRESDLPSPLSPYAVAKLCGEYYLRAFTNTYGLETVGIRYFNVFGPRQDPDSEYSAVIPKFVTAMLRGKAPTIYGDGLQSRDFTYIDNVVKANLAAASAKDASGKVMNVACGQQATLLDLVDVINKVLGTTIEPTFAEARAGDVRESLADITLARSILGYEPVVTFEEGLRRSIEYYRTLIA</sequence>
<dbReference type="InterPro" id="IPR001509">
    <property type="entry name" value="Epimerase_deHydtase"/>
</dbReference>
<dbReference type="SUPFAM" id="SSF51735">
    <property type="entry name" value="NAD(P)-binding Rossmann-fold domains"/>
    <property type="match status" value="1"/>
</dbReference>
<name>A0A518ALV5_9BACT</name>
<dbReference type="CDD" id="cd05256">
    <property type="entry name" value="UDP_AE_SDR_e"/>
    <property type="match status" value="1"/>
</dbReference>
<protein>
    <submittedName>
        <fullName evidence="2">UDP-glucose 4-epimerase</fullName>
        <ecNumber evidence="2">5.1.3.2</ecNumber>
    </submittedName>
</protein>
<dbReference type="EMBL" id="CP036278">
    <property type="protein sequence ID" value="QDU55688.1"/>
    <property type="molecule type" value="Genomic_DNA"/>
</dbReference>
<dbReference type="AlphaFoldDB" id="A0A518ALV5"/>
<keyword evidence="3" id="KW-1185">Reference proteome</keyword>
<dbReference type="Gene3D" id="3.40.50.720">
    <property type="entry name" value="NAD(P)-binding Rossmann-like Domain"/>
    <property type="match status" value="1"/>
</dbReference>
<feature type="domain" description="NAD-dependent epimerase/dehydratase" evidence="1">
    <location>
        <begin position="5"/>
        <end position="240"/>
    </location>
</feature>
<dbReference type="OrthoDB" id="258549at2"/>